<evidence type="ECO:0000313" key="1">
    <source>
        <dbReference type="EMBL" id="CAK5262690.1"/>
    </source>
</evidence>
<proteinExistence type="predicted"/>
<evidence type="ECO:0000313" key="2">
    <source>
        <dbReference type="Proteomes" id="UP001295794"/>
    </source>
</evidence>
<protein>
    <submittedName>
        <fullName evidence="1">Uncharacterized protein</fullName>
    </submittedName>
</protein>
<reference evidence="1" key="1">
    <citation type="submission" date="2023-11" db="EMBL/GenBank/DDBJ databases">
        <authorList>
            <person name="De Vega J J."/>
            <person name="De Vega J J."/>
        </authorList>
    </citation>
    <scope>NUCLEOTIDE SEQUENCE</scope>
</reference>
<accession>A0AAD2Q0L1</accession>
<sequence length="106" mass="11921">ITSWMLIAPVNRGWINETNQCPVRMLEDHCEPNDVIKDITGQRFPFVFLDPKSKNFGAFVRTSSASRIEPSARWHARIILVSRLCHDLLCCHMASSSSYATASVLG</sequence>
<dbReference type="Proteomes" id="UP001295794">
    <property type="component" value="Unassembled WGS sequence"/>
</dbReference>
<dbReference type="EMBL" id="CAVNYO010000023">
    <property type="protein sequence ID" value="CAK5262690.1"/>
    <property type="molecule type" value="Genomic_DNA"/>
</dbReference>
<organism evidence="1 2">
    <name type="scientific">Mycena citricolor</name>
    <dbReference type="NCBI Taxonomy" id="2018698"/>
    <lineage>
        <taxon>Eukaryota</taxon>
        <taxon>Fungi</taxon>
        <taxon>Dikarya</taxon>
        <taxon>Basidiomycota</taxon>
        <taxon>Agaricomycotina</taxon>
        <taxon>Agaricomycetes</taxon>
        <taxon>Agaricomycetidae</taxon>
        <taxon>Agaricales</taxon>
        <taxon>Marasmiineae</taxon>
        <taxon>Mycenaceae</taxon>
        <taxon>Mycena</taxon>
    </lineage>
</organism>
<dbReference type="AlphaFoldDB" id="A0AAD2Q0L1"/>
<feature type="non-terminal residue" evidence="1">
    <location>
        <position position="1"/>
    </location>
</feature>
<gene>
    <name evidence="1" type="ORF">MYCIT1_LOCUS1613</name>
</gene>
<name>A0AAD2Q0L1_9AGAR</name>
<comment type="caution">
    <text evidence="1">The sequence shown here is derived from an EMBL/GenBank/DDBJ whole genome shotgun (WGS) entry which is preliminary data.</text>
</comment>
<keyword evidence="2" id="KW-1185">Reference proteome</keyword>